<dbReference type="RefSeq" id="XP_002553956.1">
    <property type="nucleotide sequence ID" value="XM_002553910.1"/>
</dbReference>
<dbReference type="InParanoid" id="C5DIA8"/>
<accession>C5DIA8</accession>
<dbReference type="GeneID" id="8292122"/>
<evidence type="ECO:0000313" key="3">
    <source>
        <dbReference type="Proteomes" id="UP000002036"/>
    </source>
</evidence>
<dbReference type="OrthoDB" id="341511at2759"/>
<gene>
    <name evidence="2" type="ordered locus">KLTH0E11044g</name>
</gene>
<dbReference type="HOGENOM" id="CLU_100701_0_0_1"/>
<evidence type="ECO:0000313" key="2">
    <source>
        <dbReference type="EMBL" id="CAR23519.1"/>
    </source>
</evidence>
<feature type="domain" description="RecQ mediated genome instability protein 1 OB-fold" evidence="1">
    <location>
        <begin position="83"/>
        <end position="246"/>
    </location>
</feature>
<dbReference type="Gene3D" id="2.40.50.770">
    <property type="entry name" value="RecQ-mediated genome instability protein Rmi1, C-terminal domain"/>
    <property type="match status" value="1"/>
</dbReference>
<name>C5DIA8_LACTC</name>
<sequence>MFLQEGECLFSETSSHITLQAKTISQGSREKHHWRFRFCSAMSNNLLIADITQPVNISPSNSSTNERVKLMTDAYNNPVWSDRDIGDQKMVKVQEPLLFQVCMVENIWRSKLSQLDDLKVRIDPRNQRIDRLSTSKKAPNAAQAGRTSGNQLITAMDVDSDVPADLTQSAPDKSMFKLTLQDKSGAMYFAINLSPLNFLKNDGNSCILGSKAVILPGAVFNRGAFLLRDNNVVFMGGIIKQWNDGRDYKLVEYLESELQSQGLSAQSRKRKTPAS</sequence>
<reference evidence="2 3" key="1">
    <citation type="journal article" date="2009" name="Genome Res.">
        <title>Comparative genomics of protoploid Saccharomycetaceae.</title>
        <authorList>
            <consortium name="The Genolevures Consortium"/>
            <person name="Souciet J.-L."/>
            <person name="Dujon B."/>
            <person name="Gaillardin C."/>
            <person name="Johnston M."/>
            <person name="Baret P.V."/>
            <person name="Cliften P."/>
            <person name="Sherman D.J."/>
            <person name="Weissenbach J."/>
            <person name="Westhof E."/>
            <person name="Wincker P."/>
            <person name="Jubin C."/>
            <person name="Poulain J."/>
            <person name="Barbe V."/>
            <person name="Segurens B."/>
            <person name="Artiguenave F."/>
            <person name="Anthouard V."/>
            <person name="Vacherie B."/>
            <person name="Val M.-E."/>
            <person name="Fulton R.S."/>
            <person name="Minx P."/>
            <person name="Wilson R."/>
            <person name="Durrens P."/>
            <person name="Jean G."/>
            <person name="Marck C."/>
            <person name="Martin T."/>
            <person name="Nikolski M."/>
            <person name="Rolland T."/>
            <person name="Seret M.-L."/>
            <person name="Casaregola S."/>
            <person name="Despons L."/>
            <person name="Fairhead C."/>
            <person name="Fischer G."/>
            <person name="Lafontaine I."/>
            <person name="Leh V."/>
            <person name="Lemaire M."/>
            <person name="de Montigny J."/>
            <person name="Neuveglise C."/>
            <person name="Thierry A."/>
            <person name="Blanc-Lenfle I."/>
            <person name="Bleykasten C."/>
            <person name="Diffels J."/>
            <person name="Fritsch E."/>
            <person name="Frangeul L."/>
            <person name="Goeffon A."/>
            <person name="Jauniaux N."/>
            <person name="Kachouri-Lafond R."/>
            <person name="Payen C."/>
            <person name="Potier S."/>
            <person name="Pribylova L."/>
            <person name="Ozanne C."/>
            <person name="Richard G.-F."/>
            <person name="Sacerdot C."/>
            <person name="Straub M.-L."/>
            <person name="Talla E."/>
        </authorList>
    </citation>
    <scope>NUCLEOTIDE SEQUENCE [LARGE SCALE GENOMIC DNA]</scope>
    <source>
        <strain evidence="3">ATCC 56472 / CBS 6340 / NRRL Y-8284</strain>
    </source>
</reference>
<evidence type="ECO:0000259" key="1">
    <source>
        <dbReference type="Pfam" id="PF08585"/>
    </source>
</evidence>
<protein>
    <submittedName>
        <fullName evidence="2">KLTH0E11044p</fullName>
    </submittedName>
</protein>
<dbReference type="KEGG" id="lth:KLTH0E11044g"/>
<keyword evidence="3" id="KW-1185">Reference proteome</keyword>
<dbReference type="eggNOG" id="KOG3683">
    <property type="taxonomic scope" value="Eukaryota"/>
</dbReference>
<dbReference type="InterPro" id="IPR042470">
    <property type="entry name" value="RMI1_N_C_sf"/>
</dbReference>
<dbReference type="STRING" id="559295.C5DIA8"/>
<proteinExistence type="predicted"/>
<dbReference type="AlphaFoldDB" id="C5DIA8"/>
<dbReference type="FunCoup" id="C5DIA8">
    <property type="interactions" value="60"/>
</dbReference>
<dbReference type="Pfam" id="PF08585">
    <property type="entry name" value="RMI1_N_C"/>
    <property type="match status" value="1"/>
</dbReference>
<dbReference type="EMBL" id="CU928169">
    <property type="protein sequence ID" value="CAR23519.1"/>
    <property type="molecule type" value="Genomic_DNA"/>
</dbReference>
<organism evidence="2 3">
    <name type="scientific">Lachancea thermotolerans (strain ATCC 56472 / CBS 6340 / NRRL Y-8284)</name>
    <name type="common">Yeast</name>
    <name type="synonym">Kluyveromyces thermotolerans</name>
    <dbReference type="NCBI Taxonomy" id="559295"/>
    <lineage>
        <taxon>Eukaryota</taxon>
        <taxon>Fungi</taxon>
        <taxon>Dikarya</taxon>
        <taxon>Ascomycota</taxon>
        <taxon>Saccharomycotina</taxon>
        <taxon>Saccharomycetes</taxon>
        <taxon>Saccharomycetales</taxon>
        <taxon>Saccharomycetaceae</taxon>
        <taxon>Lachancea</taxon>
    </lineage>
</organism>
<dbReference type="InterPro" id="IPR013894">
    <property type="entry name" value="RMI1_OB"/>
</dbReference>
<dbReference type="Proteomes" id="UP000002036">
    <property type="component" value="Chromosome E"/>
</dbReference>